<dbReference type="PANTHER" id="PTHR30336:SF20">
    <property type="entry name" value="DUF218 DOMAIN-CONTAINING PROTEIN"/>
    <property type="match status" value="1"/>
</dbReference>
<dbReference type="PANTHER" id="PTHR30336">
    <property type="entry name" value="INNER MEMBRANE PROTEIN, PROBABLE PERMEASE"/>
    <property type="match status" value="1"/>
</dbReference>
<sequence>MFYDQITDFIFQEDQPQKCEFIFIPGSGYGELAVRAAQLYQKGFAGKIIVSGKYSILQKKFAGAVSPESYRNREFATESDFLRTVLLENGVKEEDIWQEKQATFTYENAIYIRCLLEEMGYREEDMPEKVLIVCQAFHGARSRMYFNCMFPNTEFLICPVETQGITRTNWFQQEKGIQTVLGEVERIGTQFTGILMGNDQAEANCRKRVTGHMQTVTKRS</sequence>
<dbReference type="Pfam" id="PF02698">
    <property type="entry name" value="DUF218"/>
    <property type="match status" value="1"/>
</dbReference>
<keyword evidence="3" id="KW-1185">Reference proteome</keyword>
<name>A0ABR7N7M0_9FIRM</name>
<dbReference type="InterPro" id="IPR003848">
    <property type="entry name" value="DUF218"/>
</dbReference>
<gene>
    <name evidence="2" type="ORF">H8716_04775</name>
</gene>
<organism evidence="2 3">
    <name type="scientific">Jingyaoa shaoxingensis</name>
    <dbReference type="NCBI Taxonomy" id="2763671"/>
    <lineage>
        <taxon>Bacteria</taxon>
        <taxon>Bacillati</taxon>
        <taxon>Bacillota</taxon>
        <taxon>Clostridia</taxon>
        <taxon>Lachnospirales</taxon>
        <taxon>Lachnospiraceae</taxon>
        <taxon>Jingyaoa</taxon>
    </lineage>
</organism>
<evidence type="ECO:0000313" key="3">
    <source>
        <dbReference type="Proteomes" id="UP000657421"/>
    </source>
</evidence>
<dbReference type="RefSeq" id="WP_249307382.1">
    <property type="nucleotide sequence ID" value="NZ_JACRSZ010000003.1"/>
</dbReference>
<evidence type="ECO:0000259" key="1">
    <source>
        <dbReference type="Pfam" id="PF02698"/>
    </source>
</evidence>
<dbReference type="EMBL" id="JACRSZ010000003">
    <property type="protein sequence ID" value="MBC8572403.1"/>
    <property type="molecule type" value="Genomic_DNA"/>
</dbReference>
<dbReference type="InterPro" id="IPR051599">
    <property type="entry name" value="Cell_Envelope_Assoc"/>
</dbReference>
<dbReference type="Proteomes" id="UP000657421">
    <property type="component" value="Unassembled WGS sequence"/>
</dbReference>
<feature type="domain" description="DUF218" evidence="1">
    <location>
        <begin position="32"/>
        <end position="171"/>
    </location>
</feature>
<comment type="caution">
    <text evidence="2">The sequence shown here is derived from an EMBL/GenBank/DDBJ whole genome shotgun (WGS) entry which is preliminary data.</text>
</comment>
<proteinExistence type="predicted"/>
<reference evidence="2 3" key="1">
    <citation type="submission" date="2020-08" db="EMBL/GenBank/DDBJ databases">
        <title>Genome public.</title>
        <authorList>
            <person name="Liu C."/>
            <person name="Sun Q."/>
        </authorList>
    </citation>
    <scope>NUCLEOTIDE SEQUENCE [LARGE SCALE GENOMIC DNA]</scope>
    <source>
        <strain evidence="2 3">NSJ-46</strain>
    </source>
</reference>
<evidence type="ECO:0000313" key="2">
    <source>
        <dbReference type="EMBL" id="MBC8572403.1"/>
    </source>
</evidence>
<protein>
    <submittedName>
        <fullName evidence="2">YdcF family protein</fullName>
    </submittedName>
</protein>
<dbReference type="InterPro" id="IPR014729">
    <property type="entry name" value="Rossmann-like_a/b/a_fold"/>
</dbReference>
<dbReference type="CDD" id="cd06259">
    <property type="entry name" value="YdcF-like"/>
    <property type="match status" value="1"/>
</dbReference>
<dbReference type="Gene3D" id="3.40.50.620">
    <property type="entry name" value="HUPs"/>
    <property type="match status" value="1"/>
</dbReference>
<accession>A0ABR7N7M0</accession>